<dbReference type="EMBL" id="CP002080">
    <property type="protein sequence ID" value="ADI89219.1"/>
    <property type="molecule type" value="Genomic_DNA"/>
</dbReference>
<sequence length="32" mass="3877">MKIIAFFNIFKFKTKPNKKPPQKNDGFFMKQN</sequence>
<proteinExistence type="predicted"/>
<accession>A0AAN0P5J0</accession>
<reference evidence="1 2" key="1">
    <citation type="journal article" date="2010" name="J. Bacteriol.">
        <title>Complete genome sequence of the diesel-degrading Acinetobacter sp. strain DR1.</title>
        <authorList>
            <person name="Jung J."/>
            <person name="Baek J.H."/>
            <person name="Park W."/>
        </authorList>
    </citation>
    <scope>NUCLEOTIDE SEQUENCE [LARGE SCALE GENOMIC DNA]</scope>
    <source>
        <strain evidence="2">JCM 16667 / KCTC 23045 / DR1</strain>
    </source>
</reference>
<evidence type="ECO:0000313" key="1">
    <source>
        <dbReference type="EMBL" id="ADI89219.1"/>
    </source>
</evidence>
<name>A0AAN0P5J0_ACISD</name>
<evidence type="ECO:0000313" key="2">
    <source>
        <dbReference type="Proteomes" id="UP000000392"/>
    </source>
</evidence>
<dbReference type="Proteomes" id="UP000000392">
    <property type="component" value="Chromosome"/>
</dbReference>
<protein>
    <submittedName>
        <fullName evidence="1">Uncharacterized protein</fullName>
    </submittedName>
</protein>
<organism evidence="1 2">
    <name type="scientific">Acinetobacter oleivorans (strain JCM 16667 / KCTC 23045 / DR1)</name>
    <dbReference type="NCBI Taxonomy" id="436717"/>
    <lineage>
        <taxon>Bacteria</taxon>
        <taxon>Pseudomonadati</taxon>
        <taxon>Pseudomonadota</taxon>
        <taxon>Gammaproteobacteria</taxon>
        <taxon>Moraxellales</taxon>
        <taxon>Moraxellaceae</taxon>
        <taxon>Acinetobacter</taxon>
    </lineage>
</organism>
<gene>
    <name evidence="1" type="ordered locus">AOLE_01580</name>
</gene>
<dbReference type="AlphaFoldDB" id="A0AAN0P5J0"/>
<dbReference type="KEGG" id="acd:AOLE_01580"/>